<sequence length="384" mass="37996">MFGLLAGVAFVNTAMVGASTAASLIASESSGPAWGGVPNAATVLGTALGALSSGTLMARHSRRFALLVMYCMAVTGGVVAFAGAVTGTLAPLLAGMVLLGLGNGGAQLSRYVAAELYPENRRGFALSAVVWGGTVGALAGPALIAPAAAGAERLGLPGLSGPVGVAVLMIAAALVSTTTLPRAVAGPGGSEEPVLPPSPVRTVLRRPAVTTALVAMVAAQVVMVALMVMTPLQLHDHGHGLDVVAWVLSAHMIGMFALAPVSGRVADRWGGRAAIGAGVVTLVLAAGTAVAVPTAHVVGLPVALFLLGYGWNLVFVGGSSLLSRDLPIEDRSRVQGVVDALVWGASGLASLSAGQLFGSGGFALVAVVAGVLALAPLPLLIRRG</sequence>
<reference evidence="8" key="1">
    <citation type="journal article" date="2019" name="Int. J. Syst. Evol. Microbiol.">
        <title>The Global Catalogue of Microorganisms (GCM) 10K type strain sequencing project: providing services to taxonomists for standard genome sequencing and annotation.</title>
        <authorList>
            <consortium name="The Broad Institute Genomics Platform"/>
            <consortium name="The Broad Institute Genome Sequencing Center for Infectious Disease"/>
            <person name="Wu L."/>
            <person name="Ma J."/>
        </authorList>
    </citation>
    <scope>NUCLEOTIDE SEQUENCE [LARGE SCALE GENOMIC DNA]</scope>
    <source>
        <strain evidence="8">JCM 16908</strain>
    </source>
</reference>
<keyword evidence="3 5" id="KW-1133">Transmembrane helix</keyword>
<feature type="transmembrane region" description="Helical" evidence="5">
    <location>
        <begin position="92"/>
        <end position="112"/>
    </location>
</feature>
<feature type="transmembrane region" description="Helical" evidence="5">
    <location>
        <begin position="243"/>
        <end position="261"/>
    </location>
</feature>
<evidence type="ECO:0000313" key="7">
    <source>
        <dbReference type="EMBL" id="GAA3789724.1"/>
    </source>
</evidence>
<feature type="transmembrane region" description="Helical" evidence="5">
    <location>
        <begin position="33"/>
        <end position="52"/>
    </location>
</feature>
<organism evidence="7 8">
    <name type="scientific">Sphaerisporangium flaviroseum</name>
    <dbReference type="NCBI Taxonomy" id="509199"/>
    <lineage>
        <taxon>Bacteria</taxon>
        <taxon>Bacillati</taxon>
        <taxon>Actinomycetota</taxon>
        <taxon>Actinomycetes</taxon>
        <taxon>Streptosporangiales</taxon>
        <taxon>Streptosporangiaceae</taxon>
        <taxon>Sphaerisporangium</taxon>
    </lineage>
</organism>
<evidence type="ECO:0000256" key="4">
    <source>
        <dbReference type="ARBA" id="ARBA00023136"/>
    </source>
</evidence>
<comment type="subcellular location">
    <subcellularLocation>
        <location evidence="1">Cell membrane</location>
        <topology evidence="1">Multi-pass membrane protein</topology>
    </subcellularLocation>
</comment>
<dbReference type="PANTHER" id="PTHR23534:SF1">
    <property type="entry name" value="MAJOR FACILITATOR SUPERFAMILY PROTEIN"/>
    <property type="match status" value="1"/>
</dbReference>
<evidence type="ECO:0000256" key="3">
    <source>
        <dbReference type="ARBA" id="ARBA00022989"/>
    </source>
</evidence>
<dbReference type="Pfam" id="PF07690">
    <property type="entry name" value="MFS_1"/>
    <property type="match status" value="1"/>
</dbReference>
<feature type="transmembrane region" description="Helical" evidence="5">
    <location>
        <begin position="154"/>
        <end position="175"/>
    </location>
</feature>
<keyword evidence="8" id="KW-1185">Reference proteome</keyword>
<dbReference type="Proteomes" id="UP001500888">
    <property type="component" value="Unassembled WGS sequence"/>
</dbReference>
<name>A0ABP7HEA7_9ACTN</name>
<evidence type="ECO:0000256" key="1">
    <source>
        <dbReference type="ARBA" id="ARBA00004651"/>
    </source>
</evidence>
<accession>A0ABP7HEA7</accession>
<protein>
    <submittedName>
        <fullName evidence="7">MFS transporter</fullName>
    </submittedName>
</protein>
<dbReference type="EMBL" id="BAAAZR010000001">
    <property type="protein sequence ID" value="GAA3789724.1"/>
    <property type="molecule type" value="Genomic_DNA"/>
</dbReference>
<feature type="transmembrane region" description="Helical" evidence="5">
    <location>
        <begin position="273"/>
        <end position="292"/>
    </location>
</feature>
<feature type="transmembrane region" description="Helical" evidence="5">
    <location>
        <begin position="334"/>
        <end position="354"/>
    </location>
</feature>
<keyword evidence="4 5" id="KW-0472">Membrane</keyword>
<proteinExistence type="predicted"/>
<dbReference type="InterPro" id="IPR020846">
    <property type="entry name" value="MFS_dom"/>
</dbReference>
<dbReference type="SUPFAM" id="SSF103473">
    <property type="entry name" value="MFS general substrate transporter"/>
    <property type="match status" value="1"/>
</dbReference>
<dbReference type="PANTHER" id="PTHR23534">
    <property type="entry name" value="MFS PERMEASE"/>
    <property type="match status" value="1"/>
</dbReference>
<feature type="domain" description="Major facilitator superfamily (MFS) profile" evidence="6">
    <location>
        <begin position="1"/>
        <end position="384"/>
    </location>
</feature>
<dbReference type="InterPro" id="IPR036259">
    <property type="entry name" value="MFS_trans_sf"/>
</dbReference>
<dbReference type="Gene3D" id="1.20.1250.20">
    <property type="entry name" value="MFS general substrate transporter like domains"/>
    <property type="match status" value="1"/>
</dbReference>
<keyword evidence="2 5" id="KW-0812">Transmembrane</keyword>
<feature type="transmembrane region" description="Helical" evidence="5">
    <location>
        <begin position="360"/>
        <end position="381"/>
    </location>
</feature>
<dbReference type="InterPro" id="IPR011701">
    <property type="entry name" value="MFS"/>
</dbReference>
<feature type="transmembrane region" description="Helical" evidence="5">
    <location>
        <begin position="64"/>
        <end position="86"/>
    </location>
</feature>
<dbReference type="PROSITE" id="PS50850">
    <property type="entry name" value="MFS"/>
    <property type="match status" value="1"/>
</dbReference>
<evidence type="ECO:0000256" key="5">
    <source>
        <dbReference type="SAM" id="Phobius"/>
    </source>
</evidence>
<evidence type="ECO:0000259" key="6">
    <source>
        <dbReference type="PROSITE" id="PS50850"/>
    </source>
</evidence>
<evidence type="ECO:0000256" key="2">
    <source>
        <dbReference type="ARBA" id="ARBA00022692"/>
    </source>
</evidence>
<gene>
    <name evidence="7" type="ORF">GCM10022226_05640</name>
</gene>
<feature type="transmembrane region" description="Helical" evidence="5">
    <location>
        <begin position="208"/>
        <end position="231"/>
    </location>
</feature>
<feature type="transmembrane region" description="Helical" evidence="5">
    <location>
        <begin position="298"/>
        <end position="322"/>
    </location>
</feature>
<evidence type="ECO:0000313" key="8">
    <source>
        <dbReference type="Proteomes" id="UP001500888"/>
    </source>
</evidence>
<comment type="caution">
    <text evidence="7">The sequence shown here is derived from an EMBL/GenBank/DDBJ whole genome shotgun (WGS) entry which is preliminary data.</text>
</comment>
<feature type="transmembrane region" description="Helical" evidence="5">
    <location>
        <begin position="124"/>
        <end position="148"/>
    </location>
</feature>